<comment type="caution">
    <text evidence="3">The sequence shown here is derived from an EMBL/GenBank/DDBJ whole genome shotgun (WGS) entry which is preliminary data.</text>
</comment>
<protein>
    <submittedName>
        <fullName evidence="3">Uncharacterized protein</fullName>
    </submittedName>
</protein>
<keyword evidence="1" id="KW-0812">Transmembrane</keyword>
<feature type="transmembrane region" description="Helical" evidence="1">
    <location>
        <begin position="35"/>
        <end position="54"/>
    </location>
</feature>
<feature type="signal peptide" evidence="2">
    <location>
        <begin position="1"/>
        <end position="18"/>
    </location>
</feature>
<proteinExistence type="predicted"/>
<sequence length="203" mass="22450">MIILLVLVLLLLVVVIISTGVGRLDEIEGCERSKWQILLVFLGRAVLLAPMWACPCRLALGGLLERLGGGPLHLRRPAVRRVVSFMSPLRAARECKSFWAEELFPPGRLAYFRPLAQEPLLCGYCLRDCRTAAHWAEPEGLSTELVLSTRTLELHFPWVIRDISARAARGRGRHGIGWLPDVGAFLLVVGIVIGVRGDLLSVT</sequence>
<keyword evidence="1" id="KW-0472">Membrane</keyword>
<feature type="transmembrane region" description="Helical" evidence="1">
    <location>
        <begin position="176"/>
        <end position="195"/>
    </location>
</feature>
<reference evidence="3" key="1">
    <citation type="submission" date="2023-10" db="EMBL/GenBank/DDBJ databases">
        <authorList>
            <person name="Chen Y."/>
            <person name="Shah S."/>
            <person name="Dougan E. K."/>
            <person name="Thang M."/>
            <person name="Chan C."/>
        </authorList>
    </citation>
    <scope>NUCLEOTIDE SEQUENCE [LARGE SCALE GENOMIC DNA]</scope>
</reference>
<accession>A0ABN9VBM4</accession>
<gene>
    <name evidence="3" type="ORF">PCOR1329_LOCUS56255</name>
</gene>
<dbReference type="EMBL" id="CAUYUJ010016918">
    <property type="protein sequence ID" value="CAK0870049.1"/>
    <property type="molecule type" value="Genomic_DNA"/>
</dbReference>
<feature type="chain" id="PRO_5046571082" evidence="2">
    <location>
        <begin position="19"/>
        <end position="203"/>
    </location>
</feature>
<dbReference type="Proteomes" id="UP001189429">
    <property type="component" value="Unassembled WGS sequence"/>
</dbReference>
<organism evidence="3 4">
    <name type="scientific">Prorocentrum cordatum</name>
    <dbReference type="NCBI Taxonomy" id="2364126"/>
    <lineage>
        <taxon>Eukaryota</taxon>
        <taxon>Sar</taxon>
        <taxon>Alveolata</taxon>
        <taxon>Dinophyceae</taxon>
        <taxon>Prorocentrales</taxon>
        <taxon>Prorocentraceae</taxon>
        <taxon>Prorocentrum</taxon>
    </lineage>
</organism>
<name>A0ABN9VBM4_9DINO</name>
<evidence type="ECO:0000256" key="1">
    <source>
        <dbReference type="SAM" id="Phobius"/>
    </source>
</evidence>
<keyword evidence="4" id="KW-1185">Reference proteome</keyword>
<evidence type="ECO:0000313" key="3">
    <source>
        <dbReference type="EMBL" id="CAK0870049.1"/>
    </source>
</evidence>
<keyword evidence="1" id="KW-1133">Transmembrane helix</keyword>
<evidence type="ECO:0000256" key="2">
    <source>
        <dbReference type="SAM" id="SignalP"/>
    </source>
</evidence>
<keyword evidence="2" id="KW-0732">Signal</keyword>
<evidence type="ECO:0000313" key="4">
    <source>
        <dbReference type="Proteomes" id="UP001189429"/>
    </source>
</evidence>